<name>A0AAV4YCQ1_CAEEX</name>
<accession>A0AAV4YCQ1</accession>
<dbReference type="Proteomes" id="UP001054945">
    <property type="component" value="Unassembled WGS sequence"/>
</dbReference>
<keyword evidence="2" id="KW-1185">Reference proteome</keyword>
<dbReference type="EMBL" id="BPLR01019186">
    <property type="protein sequence ID" value="GIZ04992.1"/>
    <property type="molecule type" value="Genomic_DNA"/>
</dbReference>
<proteinExistence type="predicted"/>
<evidence type="ECO:0000313" key="2">
    <source>
        <dbReference type="Proteomes" id="UP001054945"/>
    </source>
</evidence>
<comment type="caution">
    <text evidence="1">The sequence shown here is derived from an EMBL/GenBank/DDBJ whole genome shotgun (WGS) entry which is preliminary data.</text>
</comment>
<gene>
    <name evidence="1" type="ORF">CEXT_100061</name>
</gene>
<evidence type="ECO:0000313" key="1">
    <source>
        <dbReference type="EMBL" id="GIZ04992.1"/>
    </source>
</evidence>
<evidence type="ECO:0008006" key="3">
    <source>
        <dbReference type="Google" id="ProtNLM"/>
    </source>
</evidence>
<dbReference type="PANTHER" id="PTHR45749">
    <property type="match status" value="1"/>
</dbReference>
<dbReference type="PANTHER" id="PTHR45749:SF21">
    <property type="entry name" value="DUF4371 DOMAIN-CONTAINING PROTEIN"/>
    <property type="match status" value="1"/>
</dbReference>
<sequence>MEIQGSGKLSYLSKTICEEIIQLTANKVKDTFMAEVKNSGYFSFSVDSAPDISHTDQLTLIIKCVSPEDASFAVSISNSTPFDNQRRDFKPVTERFFITTNKESFVKNITWTT</sequence>
<dbReference type="AlphaFoldDB" id="A0AAV4YCQ1"/>
<organism evidence="1 2">
    <name type="scientific">Caerostris extrusa</name>
    <name type="common">Bark spider</name>
    <name type="synonym">Caerostris bankana</name>
    <dbReference type="NCBI Taxonomy" id="172846"/>
    <lineage>
        <taxon>Eukaryota</taxon>
        <taxon>Metazoa</taxon>
        <taxon>Ecdysozoa</taxon>
        <taxon>Arthropoda</taxon>
        <taxon>Chelicerata</taxon>
        <taxon>Arachnida</taxon>
        <taxon>Araneae</taxon>
        <taxon>Araneomorphae</taxon>
        <taxon>Entelegynae</taxon>
        <taxon>Araneoidea</taxon>
        <taxon>Araneidae</taxon>
        <taxon>Caerostris</taxon>
    </lineage>
</organism>
<reference evidence="1 2" key="1">
    <citation type="submission" date="2021-06" db="EMBL/GenBank/DDBJ databases">
        <title>Caerostris extrusa draft genome.</title>
        <authorList>
            <person name="Kono N."/>
            <person name="Arakawa K."/>
        </authorList>
    </citation>
    <scope>NUCLEOTIDE SEQUENCE [LARGE SCALE GENOMIC DNA]</scope>
</reference>
<protein>
    <recommendedName>
        <fullName evidence="3">DUF4371 domain-containing protein</fullName>
    </recommendedName>
</protein>